<evidence type="ECO:0008006" key="3">
    <source>
        <dbReference type="Google" id="ProtNLM"/>
    </source>
</evidence>
<dbReference type="OrthoDB" id="1919723at2"/>
<dbReference type="Proteomes" id="UP000183952">
    <property type="component" value="Unassembled WGS sequence"/>
</dbReference>
<sequence>MNLVEILNEINRQSDENGDKIAPVEVLKTMTKGRSGAGVYMVEYGQDNRVGILKVTDSSLETNVYNKAYEVAVKNNMNKYISKMVANYSMDIRGSVLQSNLYDLAGDDIYNVDTFLDKVINEDEIKDSVMSKITRFAFTWNKEHTKKFLSPIDIVKGELSYRFMDEKLVGVFDEMNISKEKQWISVDGTEDILPNPYYYFSNEGVWGDLKVTCLTSYAHGDFQGNNIMITEIKPIIIDFCDVIEDCNVFHDVRYLESITLSDYMEFDTKFDRDLWIKICRCVTEKIHEVDIPRGKGMSLLRQLVPKFRENIKLVVSDTRNVLYNPSFYLAGVACGLINMRKIKKQEKRKAAFLYAAYNLKMFMKDESVNMYKPKLNSCMTLPWIDLDEKVYDVKLQ</sequence>
<accession>A0A1M6P4M9</accession>
<dbReference type="RefSeq" id="WP_072903543.1">
    <property type="nucleotide sequence ID" value="NZ_FRAD01000012.1"/>
</dbReference>
<name>A0A1M6P4M9_9CLOT</name>
<keyword evidence="2" id="KW-1185">Reference proteome</keyword>
<dbReference type="AlphaFoldDB" id="A0A1M6P4M9"/>
<reference evidence="1 2" key="1">
    <citation type="submission" date="2016-11" db="EMBL/GenBank/DDBJ databases">
        <authorList>
            <person name="Jaros S."/>
            <person name="Januszkiewicz K."/>
            <person name="Wedrychowicz H."/>
        </authorList>
    </citation>
    <scope>NUCLEOTIDE SEQUENCE [LARGE SCALE GENOMIC DNA]</scope>
    <source>
        <strain evidence="1 2">DSM 3090</strain>
    </source>
</reference>
<dbReference type="STRING" id="1121331.SAMN02745248_01585"/>
<protein>
    <recommendedName>
        <fullName evidence="3">Phosphotransferase enzyme family protein</fullName>
    </recommendedName>
</protein>
<dbReference type="EMBL" id="FRAD01000012">
    <property type="protein sequence ID" value="SHK02846.1"/>
    <property type="molecule type" value="Genomic_DNA"/>
</dbReference>
<proteinExistence type="predicted"/>
<evidence type="ECO:0000313" key="2">
    <source>
        <dbReference type="Proteomes" id="UP000183952"/>
    </source>
</evidence>
<organism evidence="1 2">
    <name type="scientific">Hathewaya proteolytica DSM 3090</name>
    <dbReference type="NCBI Taxonomy" id="1121331"/>
    <lineage>
        <taxon>Bacteria</taxon>
        <taxon>Bacillati</taxon>
        <taxon>Bacillota</taxon>
        <taxon>Clostridia</taxon>
        <taxon>Eubacteriales</taxon>
        <taxon>Clostridiaceae</taxon>
        <taxon>Hathewaya</taxon>
    </lineage>
</organism>
<gene>
    <name evidence="1" type="ORF">SAMN02745248_01585</name>
</gene>
<evidence type="ECO:0000313" key="1">
    <source>
        <dbReference type="EMBL" id="SHK02846.1"/>
    </source>
</evidence>